<evidence type="ECO:0000256" key="2">
    <source>
        <dbReference type="SAM" id="MobiDB-lite"/>
    </source>
</evidence>
<dbReference type="GO" id="GO:0003677">
    <property type="term" value="F:DNA binding"/>
    <property type="evidence" value="ECO:0007669"/>
    <property type="project" value="InterPro"/>
</dbReference>
<dbReference type="GO" id="GO:0006310">
    <property type="term" value="P:DNA recombination"/>
    <property type="evidence" value="ECO:0007669"/>
    <property type="project" value="UniProtKB-KW"/>
</dbReference>
<dbReference type="AlphaFoldDB" id="A0A1H3QTB2"/>
<evidence type="ECO:0000259" key="3">
    <source>
        <dbReference type="PROSITE" id="PS51898"/>
    </source>
</evidence>
<dbReference type="PROSITE" id="PS51898">
    <property type="entry name" value="TYR_RECOMBINASE"/>
    <property type="match status" value="1"/>
</dbReference>
<dbReference type="Pfam" id="PF00589">
    <property type="entry name" value="Phage_integrase"/>
    <property type="match status" value="1"/>
</dbReference>
<dbReference type="EMBL" id="FNOK01000049">
    <property type="protein sequence ID" value="SDZ16238.1"/>
    <property type="molecule type" value="Genomic_DNA"/>
</dbReference>
<feature type="region of interest" description="Disordered" evidence="2">
    <location>
        <begin position="62"/>
        <end position="85"/>
    </location>
</feature>
<dbReference type="InterPro" id="IPR011010">
    <property type="entry name" value="DNA_brk_join_enz"/>
</dbReference>
<dbReference type="OrthoDB" id="4326943at2"/>
<reference evidence="5" key="1">
    <citation type="submission" date="2016-10" db="EMBL/GenBank/DDBJ databases">
        <authorList>
            <person name="Varghese N."/>
            <person name="Submissions S."/>
        </authorList>
    </citation>
    <scope>NUCLEOTIDE SEQUENCE [LARGE SCALE GENOMIC DNA]</scope>
    <source>
        <strain evidence="5">CGMCC 4.3530</strain>
    </source>
</reference>
<dbReference type="RefSeq" id="WP_093274681.1">
    <property type="nucleotide sequence ID" value="NZ_FNOK01000049.1"/>
</dbReference>
<feature type="domain" description="Tyr recombinase" evidence="3">
    <location>
        <begin position="1"/>
        <end position="76"/>
    </location>
</feature>
<dbReference type="Proteomes" id="UP000199529">
    <property type="component" value="Unassembled WGS sequence"/>
</dbReference>
<accession>A0A1H3QTB2</accession>
<protein>
    <submittedName>
        <fullName evidence="4">Phage integrase family protein</fullName>
    </submittedName>
</protein>
<organism evidence="4 5">
    <name type="scientific">Saccharopolyspora shandongensis</name>
    <dbReference type="NCBI Taxonomy" id="418495"/>
    <lineage>
        <taxon>Bacteria</taxon>
        <taxon>Bacillati</taxon>
        <taxon>Actinomycetota</taxon>
        <taxon>Actinomycetes</taxon>
        <taxon>Pseudonocardiales</taxon>
        <taxon>Pseudonocardiaceae</taxon>
        <taxon>Saccharopolyspora</taxon>
    </lineage>
</organism>
<name>A0A1H3QTB2_9PSEU</name>
<dbReference type="GO" id="GO:0015074">
    <property type="term" value="P:DNA integration"/>
    <property type="evidence" value="ECO:0007669"/>
    <property type="project" value="InterPro"/>
</dbReference>
<dbReference type="Gene3D" id="1.10.443.10">
    <property type="entry name" value="Intergrase catalytic core"/>
    <property type="match status" value="1"/>
</dbReference>
<dbReference type="SUPFAM" id="SSF56349">
    <property type="entry name" value="DNA breaking-rejoining enzymes"/>
    <property type="match status" value="1"/>
</dbReference>
<dbReference type="InterPro" id="IPR002104">
    <property type="entry name" value="Integrase_catalytic"/>
</dbReference>
<sequence length="85" mass="9553">MHRAANPTNRTWKPFRVRAGYEWVTFHTLRKTVATLLADAGLIAREVADLLGHSRVSMTQDHYFGRGQESRASADALESWAPRGS</sequence>
<keyword evidence="1" id="KW-0233">DNA recombination</keyword>
<gene>
    <name evidence="4" type="ORF">SAMN05216215_104949</name>
</gene>
<proteinExistence type="predicted"/>
<evidence type="ECO:0000256" key="1">
    <source>
        <dbReference type="ARBA" id="ARBA00023172"/>
    </source>
</evidence>
<keyword evidence="5" id="KW-1185">Reference proteome</keyword>
<dbReference type="InterPro" id="IPR013762">
    <property type="entry name" value="Integrase-like_cat_sf"/>
</dbReference>
<dbReference type="STRING" id="418495.SAMN05216215_104949"/>
<evidence type="ECO:0000313" key="4">
    <source>
        <dbReference type="EMBL" id="SDZ16238.1"/>
    </source>
</evidence>
<evidence type="ECO:0000313" key="5">
    <source>
        <dbReference type="Proteomes" id="UP000199529"/>
    </source>
</evidence>